<protein>
    <submittedName>
        <fullName evidence="1">Uncharacterized protein</fullName>
    </submittedName>
</protein>
<accession>A0ACB9ZTX3</accession>
<dbReference type="EMBL" id="CM044708">
    <property type="protein sequence ID" value="KAI5650261.1"/>
    <property type="molecule type" value="Genomic_DNA"/>
</dbReference>
<comment type="caution">
    <text evidence="1">The sequence shown here is derived from an EMBL/GenBank/DDBJ whole genome shotgun (WGS) entry which is preliminary data.</text>
</comment>
<sequence>MTTRNRQIKNFTSNFGPQHLATHADTHQTRGTEKLIKYKSYLQALPYFNQQAYSSAIERLLNCKVPLRAHYIRVLYLEIAQISNHSLALTTHAMDVGISTPLLWAFVEREKLLEFYERVSGARMHASSIRPGGVAQDLPLILCRDIDSSTQQFASRTDELEEMSWQPYLESKITKDWGFSGVMLRVLVGTRGYCYDRYCICIEEMRQSVRIIVQCLNQMPSAMIKVDVVRSSVYSTSVHHFKPYTEGFSIQASSTYTVVEAPKGEFGIFLVSNGSNCPYTYKIRAPGFAHLQGLDSISKHHMPADVVTIICIQYIMSRKVDR</sequence>
<reference evidence="2" key="1">
    <citation type="journal article" date="2023" name="Nat. Plants">
        <title>Single-cell RNA sequencing provides a high-resolution roadmap for understanding the multicellular compartmentation of specialized metabolism.</title>
        <authorList>
            <person name="Sun S."/>
            <person name="Shen X."/>
            <person name="Li Y."/>
            <person name="Li Y."/>
            <person name="Wang S."/>
            <person name="Li R."/>
            <person name="Zhang H."/>
            <person name="Shen G."/>
            <person name="Guo B."/>
            <person name="Wei J."/>
            <person name="Xu J."/>
            <person name="St-Pierre B."/>
            <person name="Chen S."/>
            <person name="Sun C."/>
        </authorList>
    </citation>
    <scope>NUCLEOTIDE SEQUENCE [LARGE SCALE GENOMIC DNA]</scope>
</reference>
<evidence type="ECO:0000313" key="1">
    <source>
        <dbReference type="EMBL" id="KAI5650261.1"/>
    </source>
</evidence>
<name>A0ACB9ZTX3_CATRO</name>
<keyword evidence="2" id="KW-1185">Reference proteome</keyword>
<proteinExistence type="predicted"/>
<gene>
    <name evidence="1" type="ORF">M9H77_36266</name>
</gene>
<evidence type="ECO:0000313" key="2">
    <source>
        <dbReference type="Proteomes" id="UP001060085"/>
    </source>
</evidence>
<organism evidence="1 2">
    <name type="scientific">Catharanthus roseus</name>
    <name type="common">Madagascar periwinkle</name>
    <name type="synonym">Vinca rosea</name>
    <dbReference type="NCBI Taxonomy" id="4058"/>
    <lineage>
        <taxon>Eukaryota</taxon>
        <taxon>Viridiplantae</taxon>
        <taxon>Streptophyta</taxon>
        <taxon>Embryophyta</taxon>
        <taxon>Tracheophyta</taxon>
        <taxon>Spermatophyta</taxon>
        <taxon>Magnoliopsida</taxon>
        <taxon>eudicotyledons</taxon>
        <taxon>Gunneridae</taxon>
        <taxon>Pentapetalae</taxon>
        <taxon>asterids</taxon>
        <taxon>lamiids</taxon>
        <taxon>Gentianales</taxon>
        <taxon>Apocynaceae</taxon>
        <taxon>Rauvolfioideae</taxon>
        <taxon>Vinceae</taxon>
        <taxon>Catharanthinae</taxon>
        <taxon>Catharanthus</taxon>
    </lineage>
</organism>
<dbReference type="Proteomes" id="UP001060085">
    <property type="component" value="Linkage Group LG08"/>
</dbReference>